<evidence type="ECO:0000313" key="2">
    <source>
        <dbReference type="EMBL" id="GEU32602.1"/>
    </source>
</evidence>
<protein>
    <submittedName>
        <fullName evidence="2">Uncharacterized protein</fullName>
    </submittedName>
</protein>
<feature type="compositionally biased region" description="Basic residues" evidence="1">
    <location>
        <begin position="156"/>
        <end position="165"/>
    </location>
</feature>
<gene>
    <name evidence="2" type="ORF">Tci_004580</name>
</gene>
<proteinExistence type="predicted"/>
<reference evidence="2" key="1">
    <citation type="journal article" date="2019" name="Sci. Rep.">
        <title>Draft genome of Tanacetum cinerariifolium, the natural source of mosquito coil.</title>
        <authorList>
            <person name="Yamashiro T."/>
            <person name="Shiraishi A."/>
            <person name="Satake H."/>
            <person name="Nakayama K."/>
        </authorList>
    </citation>
    <scope>NUCLEOTIDE SEQUENCE</scope>
</reference>
<accession>A0A6L2J7G7</accession>
<dbReference type="EMBL" id="BKCJ010000373">
    <property type="protein sequence ID" value="GEU32602.1"/>
    <property type="molecule type" value="Genomic_DNA"/>
</dbReference>
<comment type="caution">
    <text evidence="2">The sequence shown here is derived from an EMBL/GenBank/DDBJ whole genome shotgun (WGS) entry which is preliminary data.</text>
</comment>
<name>A0A6L2J7G7_TANCI</name>
<feature type="region of interest" description="Disordered" evidence="1">
    <location>
        <begin position="137"/>
        <end position="171"/>
    </location>
</feature>
<evidence type="ECO:0000256" key="1">
    <source>
        <dbReference type="SAM" id="MobiDB-lite"/>
    </source>
</evidence>
<sequence length="305" mass="34969">MPILKQRWRKLKRLMKKHDYLIQRYPNSWCKAFFGVDIKCLTFKNGISESHHKAIIVQRSKPIITMLEDIRIYLMQREISGIPCVHDVAGYMHLKRDPDVGVSQWFRRRRTCTKCLEVGHNKSTYDKDLVPKTLKPRKTPCRKKEPESVSYASFRGRNRGSRGRGGRRDEIDVNVINKTPTSNNLNVNTHESRAVHMAEDVVEVAVADPFVEDEIIDNVVVVDDGVLVSSSSQKSKGKKKAKELALPFKIFHKNKGTSQRIQKIQAKKFNIDDQVSHPDYGENIRHDGGLTVITQGVNIEKTSMH</sequence>
<organism evidence="2">
    <name type="scientific">Tanacetum cinerariifolium</name>
    <name type="common">Dalmatian daisy</name>
    <name type="synonym">Chrysanthemum cinerariifolium</name>
    <dbReference type="NCBI Taxonomy" id="118510"/>
    <lineage>
        <taxon>Eukaryota</taxon>
        <taxon>Viridiplantae</taxon>
        <taxon>Streptophyta</taxon>
        <taxon>Embryophyta</taxon>
        <taxon>Tracheophyta</taxon>
        <taxon>Spermatophyta</taxon>
        <taxon>Magnoliopsida</taxon>
        <taxon>eudicotyledons</taxon>
        <taxon>Gunneridae</taxon>
        <taxon>Pentapetalae</taxon>
        <taxon>asterids</taxon>
        <taxon>campanulids</taxon>
        <taxon>Asterales</taxon>
        <taxon>Asteraceae</taxon>
        <taxon>Asteroideae</taxon>
        <taxon>Anthemideae</taxon>
        <taxon>Anthemidinae</taxon>
        <taxon>Tanacetum</taxon>
    </lineage>
</organism>
<dbReference type="AlphaFoldDB" id="A0A6L2J7G7"/>